<dbReference type="EMBL" id="JAERWK010000003">
    <property type="protein sequence ID" value="MBM9465977.1"/>
    <property type="molecule type" value="Genomic_DNA"/>
</dbReference>
<dbReference type="AlphaFoldDB" id="A0A938Y8L6"/>
<accession>A0A938Y8L6</accession>
<keyword evidence="4" id="KW-1185">Reference proteome</keyword>
<feature type="transmembrane region" description="Helical" evidence="2">
    <location>
        <begin position="102"/>
        <end position="122"/>
    </location>
</feature>
<evidence type="ECO:0000256" key="2">
    <source>
        <dbReference type="SAM" id="Phobius"/>
    </source>
</evidence>
<dbReference type="Proteomes" id="UP000663792">
    <property type="component" value="Unassembled WGS sequence"/>
</dbReference>
<feature type="region of interest" description="Disordered" evidence="1">
    <location>
        <begin position="1"/>
        <end position="67"/>
    </location>
</feature>
<feature type="transmembrane region" description="Helical" evidence="2">
    <location>
        <begin position="73"/>
        <end position="96"/>
    </location>
</feature>
<evidence type="ECO:0000256" key="1">
    <source>
        <dbReference type="SAM" id="MobiDB-lite"/>
    </source>
</evidence>
<sequence length="126" mass="13542">MTRSGPTDPPDPSARRIVQPTPRTVGQPGRATRPTTRPTPSPATTPARRSAAGIGNAPRGRTPGAIPPRHRKLVIGFGSGVFVFILVAGLLLKLVADIDIPWFWIAVTPVFVALLIYGFLWVRLSD</sequence>
<keyword evidence="2" id="KW-1133">Transmembrane helix</keyword>
<dbReference type="RefSeq" id="WP_205258936.1">
    <property type="nucleotide sequence ID" value="NZ_JAERWK010000003.1"/>
</dbReference>
<evidence type="ECO:0000313" key="3">
    <source>
        <dbReference type="EMBL" id="MBM9465977.1"/>
    </source>
</evidence>
<name>A0A938Y8L6_9ACTN</name>
<keyword evidence="2" id="KW-0472">Membrane</keyword>
<organism evidence="3 4">
    <name type="scientific">Nakamurella leprariae</name>
    <dbReference type="NCBI Taxonomy" id="2803911"/>
    <lineage>
        <taxon>Bacteria</taxon>
        <taxon>Bacillati</taxon>
        <taxon>Actinomycetota</taxon>
        <taxon>Actinomycetes</taxon>
        <taxon>Nakamurellales</taxon>
        <taxon>Nakamurellaceae</taxon>
        <taxon>Nakamurella</taxon>
    </lineage>
</organism>
<keyword evidence="2" id="KW-0812">Transmembrane</keyword>
<comment type="caution">
    <text evidence="3">The sequence shown here is derived from an EMBL/GenBank/DDBJ whole genome shotgun (WGS) entry which is preliminary data.</text>
</comment>
<protein>
    <submittedName>
        <fullName evidence="3">Uncharacterized protein</fullName>
    </submittedName>
</protein>
<proteinExistence type="predicted"/>
<reference evidence="3" key="1">
    <citation type="submission" date="2021-01" db="EMBL/GenBank/DDBJ databases">
        <title>YIM 132084 draft genome.</title>
        <authorList>
            <person name="An D."/>
        </authorList>
    </citation>
    <scope>NUCLEOTIDE SEQUENCE</scope>
    <source>
        <strain evidence="3">YIM 132084</strain>
    </source>
</reference>
<gene>
    <name evidence="3" type="ORF">JL106_01625</name>
</gene>
<evidence type="ECO:0000313" key="4">
    <source>
        <dbReference type="Proteomes" id="UP000663792"/>
    </source>
</evidence>